<dbReference type="Proteomes" id="UP000193920">
    <property type="component" value="Unassembled WGS sequence"/>
</dbReference>
<proteinExistence type="predicted"/>
<evidence type="ECO:0000256" key="1">
    <source>
        <dbReference type="SAM" id="MobiDB-lite"/>
    </source>
</evidence>
<keyword evidence="2" id="KW-0472">Membrane</keyword>
<feature type="compositionally biased region" description="Basic and acidic residues" evidence="1">
    <location>
        <begin position="541"/>
        <end position="556"/>
    </location>
</feature>
<feature type="region of interest" description="Disordered" evidence="1">
    <location>
        <begin position="602"/>
        <end position="685"/>
    </location>
</feature>
<keyword evidence="3" id="KW-0732">Signal</keyword>
<evidence type="ECO:0000256" key="3">
    <source>
        <dbReference type="SAM" id="SignalP"/>
    </source>
</evidence>
<feature type="transmembrane region" description="Helical" evidence="2">
    <location>
        <begin position="219"/>
        <end position="240"/>
    </location>
</feature>
<feature type="compositionally biased region" description="Basic and acidic residues" evidence="1">
    <location>
        <begin position="602"/>
        <end position="636"/>
    </location>
</feature>
<feature type="region of interest" description="Disordered" evidence="1">
    <location>
        <begin position="512"/>
        <end position="556"/>
    </location>
</feature>
<gene>
    <name evidence="4" type="ORF">LY90DRAFT_663591</name>
</gene>
<keyword evidence="2" id="KW-1133">Transmembrane helix</keyword>
<feature type="region of interest" description="Disordered" evidence="1">
    <location>
        <begin position="134"/>
        <end position="197"/>
    </location>
</feature>
<feature type="compositionally biased region" description="Basic and acidic residues" evidence="1">
    <location>
        <begin position="138"/>
        <end position="162"/>
    </location>
</feature>
<sequence>MKTLIISALILFLINICNGLLVLPFNNVPKTIASGDKIGIPISNDKFIISNCAALGNSYLYTENNEVTEYTPVAYFRDGTTLELYIPDVGKNNSKKYFVVVELPLAEAIIKTDPFTITPGSKIDLPKTDGCGKTVKFSNKEDSKANEKSNDNKPIEAKDNDKISGNNNGNKLGINVNKGSNDSIKNNNSTDTNGKSTILNAENSAKDTPENEEGGSKNVVIIAAGTSVVALVVISGLVFMRGRSYMKTGESEISYSSLNYVSPKPYNPVGGLYDNLTNNNSDDFDRDYQLRCLQNDNHSQVSYPVSLSDGSCVNMDKNTDIFEAADDIPVPEIPKDIPRDLPMNQPNDLEITKRVVEEIVINPEKVMSETANAASAVVTTASVALAINECGNLTIENSTMDNQSSIEKSNTTTSSSSSCSSCSSCSCSSCSSCSCSCSCNESSRYTTTTDNESSLKLLSLSLNNANPFTSVDFSDNSALGDTTRGYSVFVDQNNNNKKDSVALTTITENTGIDDSRRDTQYTDYSVDSRRDTQFTEATGIDDSRRDTQYTDYTVDSRRDTQYTDYTVDSRRDTQYTDYTVDSRRDTQYTDYTVDSRRDTQYTDYTVDSRRDTQYTDYSVDSRRDTQYTDYTEDSRRNTQYTDYTEGTSYTTDRDSRRYTDYTEGSSYTNRDSRYTEYTEGSSYSSCSCSDSECDCSRRNTQCSKYTSGDYTSEYTSEYTSGFTSGYTSYTTDSRRQTTTTDFSSSQYSSDFCEAHDATESESSRILPLSTIEPFGGSANTSSFLDALQSKQNVIRESICGLLPTGPITGKPPKFDIEFVAQNDLETDKPGELKIKKMDVIRILENLEGGYYMANNSTSGDSGKIPAFKILSLL</sequence>
<organism evidence="4 5">
    <name type="scientific">Neocallimastix californiae</name>
    <dbReference type="NCBI Taxonomy" id="1754190"/>
    <lineage>
        <taxon>Eukaryota</taxon>
        <taxon>Fungi</taxon>
        <taxon>Fungi incertae sedis</taxon>
        <taxon>Chytridiomycota</taxon>
        <taxon>Chytridiomycota incertae sedis</taxon>
        <taxon>Neocallimastigomycetes</taxon>
        <taxon>Neocallimastigales</taxon>
        <taxon>Neocallimastigaceae</taxon>
        <taxon>Neocallimastix</taxon>
    </lineage>
</organism>
<dbReference type="Gene3D" id="2.30.30.40">
    <property type="entry name" value="SH3 Domains"/>
    <property type="match status" value="1"/>
</dbReference>
<feature type="compositionally biased region" description="Polar residues" evidence="1">
    <location>
        <begin position="180"/>
        <end position="197"/>
    </location>
</feature>
<keyword evidence="2" id="KW-0812">Transmembrane</keyword>
<keyword evidence="5" id="KW-1185">Reference proteome</keyword>
<dbReference type="AlphaFoldDB" id="A0A1Y2FKW6"/>
<feature type="compositionally biased region" description="Low complexity" evidence="1">
    <location>
        <begin position="165"/>
        <end position="179"/>
    </location>
</feature>
<reference evidence="4 5" key="1">
    <citation type="submission" date="2016-08" db="EMBL/GenBank/DDBJ databases">
        <title>A Parts List for Fungal Cellulosomes Revealed by Comparative Genomics.</title>
        <authorList>
            <consortium name="DOE Joint Genome Institute"/>
            <person name="Haitjema C.H."/>
            <person name="Gilmore S.P."/>
            <person name="Henske J.K."/>
            <person name="Solomon K.V."/>
            <person name="De Groot R."/>
            <person name="Kuo A."/>
            <person name="Mondo S.J."/>
            <person name="Salamov A.A."/>
            <person name="Labutti K."/>
            <person name="Zhao Z."/>
            <person name="Chiniquy J."/>
            <person name="Barry K."/>
            <person name="Brewer H.M."/>
            <person name="Purvine S.O."/>
            <person name="Wright A.T."/>
            <person name="Boxma B."/>
            <person name="Van Alen T."/>
            <person name="Hackstein J.H."/>
            <person name="Baker S.E."/>
            <person name="Grigoriev I.V."/>
            <person name="O'Malley M.A."/>
        </authorList>
    </citation>
    <scope>NUCLEOTIDE SEQUENCE [LARGE SCALE GENOMIC DNA]</scope>
    <source>
        <strain evidence="4 5">G1</strain>
    </source>
</reference>
<accession>A0A1Y2FKW6</accession>
<evidence type="ECO:0000313" key="5">
    <source>
        <dbReference type="Proteomes" id="UP000193920"/>
    </source>
</evidence>
<evidence type="ECO:0000256" key="2">
    <source>
        <dbReference type="SAM" id="Phobius"/>
    </source>
</evidence>
<evidence type="ECO:0000313" key="4">
    <source>
        <dbReference type="EMBL" id="ORY84569.1"/>
    </source>
</evidence>
<feature type="chain" id="PRO_5012530915" description="SH3 domain-containing protein" evidence="3">
    <location>
        <begin position="20"/>
        <end position="873"/>
    </location>
</feature>
<protein>
    <recommendedName>
        <fullName evidence="6">SH3 domain-containing protein</fullName>
    </recommendedName>
</protein>
<comment type="caution">
    <text evidence="4">The sequence shown here is derived from an EMBL/GenBank/DDBJ whole genome shotgun (WGS) entry which is preliminary data.</text>
</comment>
<name>A0A1Y2FKW6_9FUNG</name>
<dbReference type="STRING" id="1754190.A0A1Y2FKW6"/>
<dbReference type="EMBL" id="MCOG01000005">
    <property type="protein sequence ID" value="ORY84569.1"/>
    <property type="molecule type" value="Genomic_DNA"/>
</dbReference>
<evidence type="ECO:0008006" key="6">
    <source>
        <dbReference type="Google" id="ProtNLM"/>
    </source>
</evidence>
<feature type="signal peptide" evidence="3">
    <location>
        <begin position="1"/>
        <end position="19"/>
    </location>
</feature>
<feature type="compositionally biased region" description="Basic and acidic residues" evidence="1">
    <location>
        <begin position="513"/>
        <end position="533"/>
    </location>
</feature>
<dbReference type="OrthoDB" id="2143687at2759"/>
<dbReference type="InterPro" id="IPR036028">
    <property type="entry name" value="SH3-like_dom_sf"/>
</dbReference>
<dbReference type="SUPFAM" id="SSF50044">
    <property type="entry name" value="SH3-domain"/>
    <property type="match status" value="1"/>
</dbReference>
<feature type="compositionally biased region" description="Basic and acidic residues" evidence="1">
    <location>
        <begin position="651"/>
        <end position="660"/>
    </location>
</feature>
<feature type="compositionally biased region" description="Polar residues" evidence="1">
    <location>
        <begin position="637"/>
        <end position="650"/>
    </location>
</feature>